<dbReference type="RefSeq" id="WP_117363045.1">
    <property type="nucleotide sequence ID" value="NZ_CP024047.1"/>
</dbReference>
<reference evidence="5" key="1">
    <citation type="submission" date="2017-10" db="EMBL/GenBank/DDBJ databases">
        <title>Phenotypic and genomic properties of facultatively anaerobic sulfur-reducing natronoarchaea from hypersaline soda lakes.</title>
        <authorList>
            <person name="Sorokin D.Y."/>
            <person name="Kublanov I.V."/>
            <person name="Roman P."/>
            <person name="Sinninghe Damste J.S."/>
            <person name="Golyshin P.N."/>
            <person name="Rojo D."/>
            <person name="Ciordia S."/>
            <person name="Mena Md.C."/>
            <person name="Ferrer M."/>
            <person name="Messina E."/>
            <person name="Smedile F."/>
            <person name="La Spada G."/>
            <person name="La Cono V."/>
            <person name="Yakimov M.M."/>
        </authorList>
    </citation>
    <scope>NUCLEOTIDE SEQUENCE [LARGE SCALE GENOMIC DNA]</scope>
    <source>
        <strain evidence="5">AArc1</strain>
    </source>
</reference>
<dbReference type="EMBL" id="CP027033">
    <property type="protein sequence ID" value="AXR80549.1"/>
    <property type="molecule type" value="Genomic_DNA"/>
</dbReference>
<keyword evidence="1" id="KW-1133">Transmembrane helix</keyword>
<evidence type="ECO:0000313" key="2">
    <source>
        <dbReference type="EMBL" id="AXR76883.1"/>
    </source>
</evidence>
<organism evidence="2 5">
    <name type="scientific">Natrarchaeobaculum sulfurireducens</name>
    <dbReference type="NCBI Taxonomy" id="2044521"/>
    <lineage>
        <taxon>Archaea</taxon>
        <taxon>Methanobacteriati</taxon>
        <taxon>Methanobacteriota</taxon>
        <taxon>Stenosarchaea group</taxon>
        <taxon>Halobacteria</taxon>
        <taxon>Halobacteriales</taxon>
        <taxon>Natrialbaceae</taxon>
        <taxon>Natrarchaeobaculum</taxon>
    </lineage>
</organism>
<dbReference type="KEGG" id="nag:AArcMg_0526"/>
<name>A0A346PBI8_9EURY</name>
<accession>A0A346PM04</accession>
<sequence>MSRRRAHGRASLVADDRGLTRFGAGFVFLVGLSGATMALQGGASPSVVGVSLVGGTVVGAALLWYLRRIAGELERSGRRL</sequence>
<reference evidence="2" key="3">
    <citation type="journal article" date="2019" name="Int. J. Syst. Evol. Microbiol.">
        <title>Natronolimnobius sulfurireducens sp. nov. and Halalkaliarchaeum desulfuricum gen. nov., sp. nov., the first sulfur-respiring alkaliphilic haloarchaea from hypersaline alkaline lakes.</title>
        <authorList>
            <person name="Sorokin D.Y."/>
            <person name="Yakimov M."/>
            <person name="Messina E."/>
            <person name="Merkel A.Y."/>
            <person name="Bale N.J."/>
            <person name="Sinninghe Damste J.S."/>
        </authorList>
    </citation>
    <scope>NUCLEOTIDE SEQUENCE</scope>
    <source>
        <strain evidence="3">AArc-Mg</strain>
        <strain evidence="2">AArc1</strain>
    </source>
</reference>
<dbReference type="GeneID" id="37641008"/>
<gene>
    <name evidence="2" type="ORF">AArc1_0539</name>
    <name evidence="3" type="ORF">AArcMg_0526</name>
</gene>
<reference evidence="4" key="2">
    <citation type="submission" date="2018-02" db="EMBL/GenBank/DDBJ databases">
        <title>Phenotypic and genomic properties of facultatively anaerobic sulfur-reducing natronoarchaea from hypersaline soda lakes.</title>
        <authorList>
            <person name="Sorokin D.Y."/>
            <person name="Kublanov I.V."/>
            <person name="Roman P."/>
            <person name="Sinninghe Damste J.S."/>
            <person name="Golyshin P.N."/>
            <person name="Rojo D."/>
            <person name="Ciordia S."/>
            <person name="Mena M.D.C."/>
            <person name="Ferrer M."/>
            <person name="Messina E."/>
            <person name="Smedile F."/>
            <person name="La Spada G."/>
            <person name="La Cono V."/>
            <person name="Yakimov M.M."/>
        </authorList>
    </citation>
    <scope>NUCLEOTIDE SEQUENCE [LARGE SCALE GENOMIC DNA]</scope>
    <source>
        <strain evidence="4">AArc-Mg</strain>
    </source>
</reference>
<dbReference type="Proteomes" id="UP000258613">
    <property type="component" value="Chromosome"/>
</dbReference>
<evidence type="ECO:0000313" key="3">
    <source>
        <dbReference type="EMBL" id="AXR80549.1"/>
    </source>
</evidence>
<feature type="transmembrane region" description="Helical" evidence="1">
    <location>
        <begin position="21"/>
        <end position="40"/>
    </location>
</feature>
<dbReference type="OrthoDB" id="205804at2157"/>
<feature type="transmembrane region" description="Helical" evidence="1">
    <location>
        <begin position="46"/>
        <end position="66"/>
    </location>
</feature>
<dbReference type="Proteomes" id="UP000258707">
    <property type="component" value="Chromosome"/>
</dbReference>
<keyword evidence="4" id="KW-1185">Reference proteome</keyword>
<dbReference type="AlphaFoldDB" id="A0A346PBI8"/>
<protein>
    <submittedName>
        <fullName evidence="2">Uncharacterized protein</fullName>
    </submittedName>
</protein>
<keyword evidence="1" id="KW-0812">Transmembrane</keyword>
<keyword evidence="1" id="KW-0472">Membrane</keyword>
<evidence type="ECO:0000256" key="1">
    <source>
        <dbReference type="SAM" id="Phobius"/>
    </source>
</evidence>
<dbReference type="KEGG" id="nan:AArc1_0539"/>
<dbReference type="EMBL" id="CP024047">
    <property type="protein sequence ID" value="AXR76883.1"/>
    <property type="molecule type" value="Genomic_DNA"/>
</dbReference>
<evidence type="ECO:0000313" key="5">
    <source>
        <dbReference type="Proteomes" id="UP000258707"/>
    </source>
</evidence>
<accession>A0A346PBI8</accession>
<evidence type="ECO:0000313" key="4">
    <source>
        <dbReference type="Proteomes" id="UP000258613"/>
    </source>
</evidence>
<proteinExistence type="predicted"/>